<name>A0A399RAC3_9PROT</name>
<proteinExistence type="predicted"/>
<accession>A0A399RAC3</accession>
<dbReference type="OrthoDB" id="8907969at2"/>
<sequence length="464" mass="51211">MAKSWIQRLFQKRDITRIGCIDFGTAYSKVSIVASELSEDLMAQDIHGLPIGRDISANPFLLPSLLFVDSDTVRFGASAESAARRGERRGRAPFMSPKQYLSTHALDELDDKLPPEIDPTNSYSARRLITLYLAYLLRRAEDAARERKIDWPPRFRIARPAWDKERADWGEQTLRVLVRHAFILVDRFGDDLLAKDGLAHDVVHDAFDAIPDTSDFPDKEIFEISEHGTTTVPEATAVAAASLRPGERRVVVVADIGGGTSDFAAFVTGRPGHNVVAEIEGSACVLRQAGDFLDMQLRRLLVNKAGLLPDDPAARGAVAMIRARQRSLKEALFAEGRVVAEAGDQFVEMTLDEFLADEHVQAFAGRLKETFYKSLELAVDFARYLSQGARAQVRVDILPTGGGYNLPMVQEMIRKVPIEWRFNTIAPELLTTDNADFNAVSRQLAVSVGGAVLELPRQVGAVAA</sequence>
<evidence type="ECO:0000313" key="1">
    <source>
        <dbReference type="EMBL" id="RIJ28390.1"/>
    </source>
</evidence>
<protein>
    <recommendedName>
        <fullName evidence="3">Hsp70 family protein</fullName>
    </recommendedName>
</protein>
<keyword evidence="2" id="KW-1185">Reference proteome</keyword>
<gene>
    <name evidence="1" type="ORF">D1223_13455</name>
</gene>
<evidence type="ECO:0000313" key="2">
    <source>
        <dbReference type="Proteomes" id="UP000266385"/>
    </source>
</evidence>
<dbReference type="Gene3D" id="3.90.640.10">
    <property type="entry name" value="Actin, Chain A, domain 4"/>
    <property type="match status" value="1"/>
</dbReference>
<dbReference type="SUPFAM" id="SSF53067">
    <property type="entry name" value="Actin-like ATPase domain"/>
    <property type="match status" value="2"/>
</dbReference>
<organism evidence="1 2">
    <name type="scientific">Henriciella mobilis</name>
    <dbReference type="NCBI Taxonomy" id="2305467"/>
    <lineage>
        <taxon>Bacteria</taxon>
        <taxon>Pseudomonadati</taxon>
        <taxon>Pseudomonadota</taxon>
        <taxon>Alphaproteobacteria</taxon>
        <taxon>Hyphomonadales</taxon>
        <taxon>Hyphomonadaceae</taxon>
        <taxon>Henriciella</taxon>
    </lineage>
</organism>
<dbReference type="InterPro" id="IPR043129">
    <property type="entry name" value="ATPase_NBD"/>
</dbReference>
<dbReference type="EMBL" id="QWFX01000013">
    <property type="protein sequence ID" value="RIJ28390.1"/>
    <property type="molecule type" value="Genomic_DNA"/>
</dbReference>
<reference evidence="1 2" key="1">
    <citation type="submission" date="2018-08" db="EMBL/GenBank/DDBJ databases">
        <title>Henriciella mobilis sp. nov., isolated from seawater.</title>
        <authorList>
            <person name="Cheng H."/>
            <person name="Wu Y.-H."/>
            <person name="Xu X.-W."/>
            <person name="Guo L.-L."/>
        </authorList>
    </citation>
    <scope>NUCLEOTIDE SEQUENCE [LARGE SCALE GENOMIC DNA]</scope>
    <source>
        <strain evidence="1 2">JN25</strain>
    </source>
</reference>
<evidence type="ECO:0008006" key="3">
    <source>
        <dbReference type="Google" id="ProtNLM"/>
    </source>
</evidence>
<dbReference type="AlphaFoldDB" id="A0A399RAC3"/>
<dbReference type="Gene3D" id="3.30.420.40">
    <property type="match status" value="3"/>
</dbReference>
<comment type="caution">
    <text evidence="1">The sequence shown here is derived from an EMBL/GenBank/DDBJ whole genome shotgun (WGS) entry which is preliminary data.</text>
</comment>
<dbReference type="RefSeq" id="WP_119376926.1">
    <property type="nucleotide sequence ID" value="NZ_QWFX01000013.1"/>
</dbReference>
<dbReference type="Proteomes" id="UP000266385">
    <property type="component" value="Unassembled WGS sequence"/>
</dbReference>